<feature type="compositionally biased region" description="Basic and acidic residues" evidence="1">
    <location>
        <begin position="146"/>
        <end position="158"/>
    </location>
</feature>
<evidence type="ECO:0000313" key="3">
    <source>
        <dbReference type="EMBL" id="MBT0992800.1"/>
    </source>
</evidence>
<dbReference type="Pfam" id="PF04294">
    <property type="entry name" value="VanW"/>
    <property type="match status" value="1"/>
</dbReference>
<feature type="domain" description="YoaR-like putative peptidoglycan binding" evidence="2">
    <location>
        <begin position="652"/>
        <end position="753"/>
    </location>
</feature>
<feature type="compositionally biased region" description="Basic and acidic residues" evidence="1">
    <location>
        <begin position="246"/>
        <end position="257"/>
    </location>
</feature>
<dbReference type="InterPro" id="IPR052913">
    <property type="entry name" value="Glycopeptide_resist_protein"/>
</dbReference>
<feature type="compositionally biased region" description="Low complexity" evidence="1">
    <location>
        <begin position="116"/>
        <end position="126"/>
    </location>
</feature>
<evidence type="ECO:0000313" key="4">
    <source>
        <dbReference type="Proteomes" id="UP000722125"/>
    </source>
</evidence>
<keyword evidence="4" id="KW-1185">Reference proteome</keyword>
<evidence type="ECO:0000256" key="1">
    <source>
        <dbReference type="SAM" id="MobiDB-lite"/>
    </source>
</evidence>
<feature type="compositionally biased region" description="Acidic residues" evidence="1">
    <location>
        <begin position="127"/>
        <end position="136"/>
    </location>
</feature>
<feature type="compositionally biased region" description="Pro residues" evidence="1">
    <location>
        <begin position="400"/>
        <end position="409"/>
    </location>
</feature>
<dbReference type="RefSeq" id="WP_214345804.1">
    <property type="nucleotide sequence ID" value="NZ_JAHBOH010000001.1"/>
</dbReference>
<feature type="compositionally biased region" description="Polar residues" evidence="1">
    <location>
        <begin position="232"/>
        <end position="242"/>
    </location>
</feature>
<dbReference type="PANTHER" id="PTHR35788">
    <property type="entry name" value="EXPORTED PROTEIN-RELATED"/>
    <property type="match status" value="1"/>
</dbReference>
<dbReference type="PANTHER" id="PTHR35788:SF1">
    <property type="entry name" value="EXPORTED PROTEIN"/>
    <property type="match status" value="1"/>
</dbReference>
<feature type="compositionally biased region" description="Low complexity" evidence="1">
    <location>
        <begin position="322"/>
        <end position="358"/>
    </location>
</feature>
<feature type="compositionally biased region" description="Low complexity" evidence="1">
    <location>
        <begin position="281"/>
        <end position="296"/>
    </location>
</feature>
<feature type="compositionally biased region" description="Acidic residues" evidence="1">
    <location>
        <begin position="182"/>
        <end position="193"/>
    </location>
</feature>
<dbReference type="Pfam" id="PF12229">
    <property type="entry name" value="PG_binding_4"/>
    <property type="match status" value="1"/>
</dbReference>
<feature type="compositionally biased region" description="Low complexity" evidence="1">
    <location>
        <begin position="373"/>
        <end position="399"/>
    </location>
</feature>
<dbReference type="Proteomes" id="UP000722125">
    <property type="component" value="Unassembled WGS sequence"/>
</dbReference>
<comment type="caution">
    <text evidence="3">The sequence shown here is derived from an EMBL/GenBank/DDBJ whole genome shotgun (WGS) entry which is preliminary data.</text>
</comment>
<proteinExistence type="predicted"/>
<accession>A0ABS5TUI4</accession>
<protein>
    <submittedName>
        <fullName evidence="3">VanW family protein</fullName>
    </submittedName>
</protein>
<feature type="compositionally biased region" description="Acidic residues" evidence="1">
    <location>
        <begin position="264"/>
        <end position="279"/>
    </location>
</feature>
<feature type="compositionally biased region" description="Basic and acidic residues" evidence="1">
    <location>
        <begin position="1"/>
        <end position="17"/>
    </location>
</feature>
<feature type="compositionally biased region" description="Low complexity" evidence="1">
    <location>
        <begin position="86"/>
        <end position="101"/>
    </location>
</feature>
<organism evidence="3 4">
    <name type="scientific">Cellulomonas fulva</name>
    <dbReference type="NCBI Taxonomy" id="2835530"/>
    <lineage>
        <taxon>Bacteria</taxon>
        <taxon>Bacillati</taxon>
        <taxon>Actinomycetota</taxon>
        <taxon>Actinomycetes</taxon>
        <taxon>Micrococcales</taxon>
        <taxon>Cellulomonadaceae</taxon>
        <taxon>Cellulomonas</taxon>
    </lineage>
</organism>
<gene>
    <name evidence="3" type="ORF">KIN34_00650</name>
</gene>
<dbReference type="InterPro" id="IPR022029">
    <property type="entry name" value="YoaR-like_PG-bd"/>
</dbReference>
<sequence length="1005" mass="102284">MTDRTDPADRPQGKEPEGPPVPAASSTSSAAWPVWGATSGAGRPQPSDETPGTTSDETRSETRSETPGEALPADQSAETVAEPSDDAAAPDQAAAPDEMPATGAVPVADETDDAPVAEASDAVSVADESDDAPVADEADKAPAAGKTDEAAAADKTDEAPAADGADETPAADGADETPATDGADETPATDESVEVPAEERGAQDGRSPAEVPGADEAPARDEPRDGVDDSTRQVPVTSTTASADLDEPRGDTADREGASTLPTDDAEPTDGAEPSDESATETRALPTPAAAARAQAVSVREPDAARDAATTVLPPLDESADGRTTAPSAAAPSAAVASAAAASAAASAAAGAPVRTSAMPGRNAPSPDPAAPTPAASAEPAPTAATSAGPAGPAVAQPAPAGPGAPVPPALAGSSKVTGGPVPQARRESPLDSFEEEEPPVRRWPRRLLIGAATLVVLGGAYVGACYATADRVPRGTTVAGVDVGGLTEEEAVARLDDELASTLDSPVDVVAQEVQATIDPVEAGLGFDAQATVEGLTGVDLADPSRLWHQVVGVADREPVTTVDDAALDRAVESLETSLSQAPVDGAIVFVDGSAQATDAADGWALDAEGAADAVAAEWLEAAQPIELPTTTVEPAITQAETDAALHDVAEPLVDAPISVTVEGELAVLQPSDVSAAASMQPEDGSLVLHLDGEALADEVVSQLPDGTLKTAADAHFGFKDDKPVLVPGRVGTTVDPDDLAKALGKASTAQDRTAAVAVTETDPENTSEAMKKLGVKEVVSEFSTPLTSEPQRTINITQGLENITGVLVRPGETFSLTEALGPLDAAHGFVQAGAIVNGEHTDAWGGGLSQVSTTTFNAAYFAGMEDVEHTPHSEWFSRYPEGREATIFTGVLDMRWKNTTPYGALLQGWVADGRAYVRIWSTKYFTVESTTSGRSGVVQPTTVYSDSDTCSPQSAGNPGFTVTVTRELYLKGDLQETTSKTWRYRPQNAVVCGDPPSSEDEES</sequence>
<reference evidence="3 4" key="1">
    <citation type="submission" date="2021-05" db="EMBL/GenBank/DDBJ databases">
        <title>Description of Cellulomonas sp. DKR-3 sp. nov.</title>
        <authorList>
            <person name="Dahal R.H."/>
            <person name="Chaudhary D.K."/>
        </authorList>
    </citation>
    <scope>NUCLEOTIDE SEQUENCE [LARGE SCALE GENOMIC DNA]</scope>
    <source>
        <strain evidence="3 4">DKR-3</strain>
    </source>
</reference>
<feature type="region of interest" description="Disordered" evidence="1">
    <location>
        <begin position="1"/>
        <end position="441"/>
    </location>
</feature>
<evidence type="ECO:0000259" key="2">
    <source>
        <dbReference type="Pfam" id="PF12229"/>
    </source>
</evidence>
<feature type="compositionally biased region" description="Basic and acidic residues" evidence="1">
    <location>
        <begin position="217"/>
        <end position="231"/>
    </location>
</feature>
<dbReference type="InterPro" id="IPR007391">
    <property type="entry name" value="Vancomycin_resist_VanW"/>
</dbReference>
<feature type="compositionally biased region" description="Basic and acidic residues" evidence="1">
    <location>
        <begin position="56"/>
        <end position="66"/>
    </location>
</feature>
<feature type="compositionally biased region" description="Low complexity" evidence="1">
    <location>
        <begin position="23"/>
        <end position="35"/>
    </location>
</feature>
<name>A0ABS5TUI4_9CELL</name>
<dbReference type="EMBL" id="JAHBOH010000001">
    <property type="protein sequence ID" value="MBT0992800.1"/>
    <property type="molecule type" value="Genomic_DNA"/>
</dbReference>